<dbReference type="Proteomes" id="UP001152795">
    <property type="component" value="Unassembled WGS sequence"/>
</dbReference>
<dbReference type="PANTHER" id="PTHR19143">
    <property type="entry name" value="FIBRINOGEN/TENASCIN/ANGIOPOEITIN"/>
    <property type="match status" value="1"/>
</dbReference>
<dbReference type="GO" id="GO:0005615">
    <property type="term" value="C:extracellular space"/>
    <property type="evidence" value="ECO:0007669"/>
    <property type="project" value="TreeGrafter"/>
</dbReference>
<dbReference type="AlphaFoldDB" id="A0A7D9DB51"/>
<dbReference type="SMART" id="SM00186">
    <property type="entry name" value="FBG"/>
    <property type="match status" value="1"/>
</dbReference>
<dbReference type="PROSITE" id="PS00514">
    <property type="entry name" value="FIBRINOGEN_C_1"/>
    <property type="match status" value="1"/>
</dbReference>
<sequence>MSTDRGGFMLIGKLNSSVTWNVPSNNQTVDPFGEPHWSSSFGDAPVLDFRVQMSTTENFAKTKAHWSYRLRNKRSPKDLLIIDKGGCGPLSPGIGDIAYVKDLRTEKIVTTNFRCSKFASNQSGWAMMNYCLDNPCPYGFSSFDNHSKNSSGAFSYSVVRNTSGIDHNSTAFVGCDRGKCCSCFGPPGRADDFCGGKCKAGNRANVTKSTYTWFWVRSSIPKRVWNKCMEYKVNELSGKVVWYNLVGGDGIPKKGRCSPNQVLLIDGIVVVPDSNSARKVPSFPGLLTYRKDNKKLYVSSNETWNVIAEEKMIIATATEMLEQRFQELEKNHIKLSENTSRFQQSRFQQLEKKVLDHISVSVTEFEARLPPKFAQLQSLVEDMDKSMEGEGFAYKDGQGPFRVRCDMTTDGGGWTVIQRGMDGSQYFYLGWSSYKNGFGDLNGEYWLGLDKIHRLSVTGYQWLLSLRVDLEDFNGDKAYAKYRRFAVFGESSKYQLTVGSYTGTAGDSLRYHDGRRFLTKDSRVSQSGSLNCADYTKGAWWYNRCSYSNLNGLYLGANQSSYKGMIWRHWRSRNVLKKSEMKVRPKRSY</sequence>
<dbReference type="CDD" id="cd00087">
    <property type="entry name" value="FReD"/>
    <property type="match status" value="1"/>
</dbReference>
<dbReference type="InterPro" id="IPR014716">
    <property type="entry name" value="Fibrinogen_a/b/g_C_1"/>
</dbReference>
<comment type="caution">
    <text evidence="1">The sequence shown here is derived from an EMBL/GenBank/DDBJ whole genome shotgun (WGS) entry which is preliminary data.</text>
</comment>
<dbReference type="InterPro" id="IPR036056">
    <property type="entry name" value="Fibrinogen-like_C"/>
</dbReference>
<accession>A0A7D9DB51</accession>
<dbReference type="SUPFAM" id="SSF56496">
    <property type="entry name" value="Fibrinogen C-terminal domain-like"/>
    <property type="match status" value="1"/>
</dbReference>
<dbReference type="Pfam" id="PF00147">
    <property type="entry name" value="Fibrinogen_C"/>
    <property type="match status" value="1"/>
</dbReference>
<dbReference type="NCBIfam" id="NF040941">
    <property type="entry name" value="GGGWT_bact"/>
    <property type="match status" value="1"/>
</dbReference>
<dbReference type="Gene3D" id="3.90.215.10">
    <property type="entry name" value="Gamma Fibrinogen, chain A, domain 1"/>
    <property type="match status" value="1"/>
</dbReference>
<dbReference type="EMBL" id="CACRXK020000397">
    <property type="protein sequence ID" value="CAB3981513.1"/>
    <property type="molecule type" value="Genomic_DNA"/>
</dbReference>
<protein>
    <submittedName>
        <fullName evidence="1">Uncharacterized protein</fullName>
    </submittedName>
</protein>
<dbReference type="InterPro" id="IPR020837">
    <property type="entry name" value="Fibrinogen_CS"/>
</dbReference>
<evidence type="ECO:0000313" key="1">
    <source>
        <dbReference type="EMBL" id="CAB3981513.1"/>
    </source>
</evidence>
<organism evidence="1 2">
    <name type="scientific">Paramuricea clavata</name>
    <name type="common">Red gorgonian</name>
    <name type="synonym">Violescent sea-whip</name>
    <dbReference type="NCBI Taxonomy" id="317549"/>
    <lineage>
        <taxon>Eukaryota</taxon>
        <taxon>Metazoa</taxon>
        <taxon>Cnidaria</taxon>
        <taxon>Anthozoa</taxon>
        <taxon>Octocorallia</taxon>
        <taxon>Malacalcyonacea</taxon>
        <taxon>Plexauridae</taxon>
        <taxon>Paramuricea</taxon>
    </lineage>
</organism>
<dbReference type="InterPro" id="IPR002181">
    <property type="entry name" value="Fibrinogen_a/b/g_C_dom"/>
</dbReference>
<evidence type="ECO:0000313" key="2">
    <source>
        <dbReference type="Proteomes" id="UP001152795"/>
    </source>
</evidence>
<name>A0A7D9DB51_PARCT</name>
<dbReference type="OrthoDB" id="159395at2759"/>
<keyword evidence="2" id="KW-1185">Reference proteome</keyword>
<dbReference type="PROSITE" id="PS51406">
    <property type="entry name" value="FIBRINOGEN_C_2"/>
    <property type="match status" value="1"/>
</dbReference>
<dbReference type="InterPro" id="IPR050373">
    <property type="entry name" value="Fibrinogen_C-term_domain"/>
</dbReference>
<gene>
    <name evidence="1" type="ORF">PACLA_8A003008</name>
</gene>
<proteinExistence type="predicted"/>
<reference evidence="1" key="1">
    <citation type="submission" date="2020-04" db="EMBL/GenBank/DDBJ databases">
        <authorList>
            <person name="Alioto T."/>
            <person name="Alioto T."/>
            <person name="Gomez Garrido J."/>
        </authorList>
    </citation>
    <scope>NUCLEOTIDE SEQUENCE</scope>
    <source>
        <strain evidence="1">A484AB</strain>
    </source>
</reference>